<dbReference type="PROSITE" id="PS50211">
    <property type="entry name" value="DENN"/>
    <property type="match status" value="1"/>
</dbReference>
<sequence>MATVISVMLVSFHHTHGPQVEFAYPAMPASPSTSAAETSAANASNTVLPTALSAVVQRPVSSDNPASHTSSLHSATHTEAAAAAASDETASNTARASFGMNTSTAASTESSEHAAAAPTVKLPVAWAQLPFLAMPDGAHSRTSDLVCFTLPMPTDLSLLPNHISHESYAKTQTVFGLACFRQQDAASFKTRSADVTRNTIQKSVVVLSLVPIFGFLKQKTVAMTEALFDQRDFTDLTLLELFYSSISATLASKMDESSLFIDLSCRSLVLSFKHRLLMLYKALLLERKIIFAGPTLEASCFSQLALLSLMPGLVESGLFACAKLGFGVSDSEHESNNIATTQPSISSFPTVITDDLIKPGTVKQQEHRVLLRRLALPFSVFGEGCVFLPYLSLLQLDTLRSEKARGVLAGVSSMFLLLRPDHELAVTIDLAAQKIEFHDDDVKDAVALTTEDLRFMSNIVSAVESYEARAGGQDQDGFVWEGSDGWIRAQFESYTVALAASTLAQQTLSTSETAARLRDFGARFIQTWWTTANFAEWKHRVDSDVLDTVSARHPFAGQLSVNDVSIRLNTLVASLDPSIVETGGKVTSSIVETGGKVTSAIGGAFGSFTKSVSDALKEKPHDPTSDHAAVEPTASEQAAHAVKHAGAQLSTAVGSAYRGMLSFWSSGSSAAPAAPPATKADDASAVPTSTP</sequence>
<dbReference type="RefSeq" id="XP_004348418.1">
    <property type="nucleotide sequence ID" value="XM_004348368.2"/>
</dbReference>
<gene>
    <name evidence="4" type="ORF">CAOG_003513</name>
</gene>
<organism evidence="4 5">
    <name type="scientific">Capsaspora owczarzaki (strain ATCC 30864)</name>
    <dbReference type="NCBI Taxonomy" id="595528"/>
    <lineage>
        <taxon>Eukaryota</taxon>
        <taxon>Filasterea</taxon>
        <taxon>Capsaspora</taxon>
    </lineage>
</organism>
<evidence type="ECO:0000313" key="4">
    <source>
        <dbReference type="EMBL" id="KJE92571.1"/>
    </source>
</evidence>
<dbReference type="PANTHER" id="PTHR31017">
    <property type="entry name" value="LATE SECRETORY PATHWAY PROTEIN AVL9-RELATED"/>
    <property type="match status" value="1"/>
</dbReference>
<dbReference type="OMA" id="NDFRVES"/>
<dbReference type="STRING" id="595528.A0A0D2UC30"/>
<evidence type="ECO:0000313" key="5">
    <source>
        <dbReference type="Proteomes" id="UP000008743"/>
    </source>
</evidence>
<name>A0A0D2UC30_CAPO3</name>
<dbReference type="EMBL" id="KE346364">
    <property type="protein sequence ID" value="KJE92571.1"/>
    <property type="molecule type" value="Genomic_DNA"/>
</dbReference>
<dbReference type="InParanoid" id="A0A0D2UC30"/>
<feature type="compositionally biased region" description="Low complexity" evidence="2">
    <location>
        <begin position="666"/>
        <end position="678"/>
    </location>
</feature>
<reference evidence="5" key="1">
    <citation type="submission" date="2011-02" db="EMBL/GenBank/DDBJ databases">
        <title>The Genome Sequence of Capsaspora owczarzaki ATCC 30864.</title>
        <authorList>
            <person name="Russ C."/>
            <person name="Cuomo C."/>
            <person name="Burger G."/>
            <person name="Gray M.W."/>
            <person name="Holland P.W.H."/>
            <person name="King N."/>
            <person name="Lang F.B.F."/>
            <person name="Roger A.J."/>
            <person name="Ruiz-Trillo I."/>
            <person name="Young S.K."/>
            <person name="Zeng Q."/>
            <person name="Gargeya S."/>
            <person name="Alvarado L."/>
            <person name="Berlin A."/>
            <person name="Chapman S.B."/>
            <person name="Chen Z."/>
            <person name="Freedman E."/>
            <person name="Gellesch M."/>
            <person name="Goldberg J."/>
            <person name="Griggs A."/>
            <person name="Gujja S."/>
            <person name="Heilman E."/>
            <person name="Heiman D."/>
            <person name="Howarth C."/>
            <person name="Mehta T."/>
            <person name="Neiman D."/>
            <person name="Pearson M."/>
            <person name="Roberts A."/>
            <person name="Saif S."/>
            <person name="Shea T."/>
            <person name="Shenoy N."/>
            <person name="Sisk P."/>
            <person name="Stolte C."/>
            <person name="Sykes S."/>
            <person name="White J."/>
            <person name="Yandava C."/>
            <person name="Haas B."/>
            <person name="Nusbaum C."/>
            <person name="Birren B."/>
        </authorList>
    </citation>
    <scope>NUCLEOTIDE SEQUENCE</scope>
    <source>
        <strain evidence="5">ATCC 30864</strain>
    </source>
</reference>
<dbReference type="InterPro" id="IPR018307">
    <property type="entry name" value="ABL9/DENND6_dom"/>
</dbReference>
<keyword evidence="5" id="KW-1185">Reference proteome</keyword>
<dbReference type="InterPro" id="IPR037516">
    <property type="entry name" value="Tripartite_DENN"/>
</dbReference>
<protein>
    <recommendedName>
        <fullName evidence="3">UDENN domain-containing protein</fullName>
    </recommendedName>
</protein>
<evidence type="ECO:0000256" key="1">
    <source>
        <dbReference type="ARBA" id="ARBA00038178"/>
    </source>
</evidence>
<accession>A0A0D2UC30</accession>
<evidence type="ECO:0000256" key="2">
    <source>
        <dbReference type="SAM" id="MobiDB-lite"/>
    </source>
</evidence>
<dbReference type="Proteomes" id="UP000008743">
    <property type="component" value="Unassembled WGS sequence"/>
</dbReference>
<dbReference type="Pfam" id="PF09794">
    <property type="entry name" value="Avl9"/>
    <property type="match status" value="1"/>
</dbReference>
<dbReference type="FunCoup" id="A0A0D2UC30">
    <property type="interactions" value="322"/>
</dbReference>
<proteinExistence type="inferred from homology"/>
<evidence type="ECO:0000259" key="3">
    <source>
        <dbReference type="PROSITE" id="PS50211"/>
    </source>
</evidence>
<feature type="compositionally biased region" description="Low complexity" evidence="2">
    <location>
        <begin position="66"/>
        <end position="94"/>
    </location>
</feature>
<dbReference type="AlphaFoldDB" id="A0A0D2UC30"/>
<dbReference type="InterPro" id="IPR051731">
    <property type="entry name" value="DENND11/AVL9_GEFs"/>
</dbReference>
<comment type="similarity">
    <text evidence="1">Belongs to the AVL9 family.</text>
</comment>
<dbReference type="GO" id="GO:0005737">
    <property type="term" value="C:cytoplasm"/>
    <property type="evidence" value="ECO:0007669"/>
    <property type="project" value="TreeGrafter"/>
</dbReference>
<feature type="region of interest" description="Disordered" evidence="2">
    <location>
        <begin position="58"/>
        <end position="94"/>
    </location>
</feature>
<dbReference type="eggNOG" id="KOG3823">
    <property type="taxonomic scope" value="Eukaryota"/>
</dbReference>
<feature type="region of interest" description="Disordered" evidence="2">
    <location>
        <begin position="666"/>
        <end position="691"/>
    </location>
</feature>
<dbReference type="PANTHER" id="PTHR31017:SF1">
    <property type="entry name" value="LATE SECRETORY PATHWAY PROTEIN AVL9 HOMOLOG"/>
    <property type="match status" value="1"/>
</dbReference>
<dbReference type="PhylomeDB" id="A0A0D2UC30"/>
<feature type="domain" description="UDENN" evidence="3">
    <location>
        <begin position="91"/>
        <end position="547"/>
    </location>
</feature>
<dbReference type="OrthoDB" id="26278at2759"/>